<proteinExistence type="predicted"/>
<name>A0A9E7CVG3_9HYPH</name>
<dbReference type="EMBL" id="CP083239">
    <property type="protein sequence ID" value="UOK69459.1"/>
    <property type="molecule type" value="Genomic_DNA"/>
</dbReference>
<sequence length="222" mass="22667">MATVSGLFDNYDDALTAVNKLQALGIDRAQISLVANNSDDWYGRDSATTTTTTTTTTTPHADGRTHEHHESHAGEGAATGAGIGAVLGGAGGLLTGLGLMAIPGVGPVVAAGWLVATGAGAVAGAAAGGAVGGLVGAMTSEGVPEERAHVYAEGVRRGGTVVSARVPDEREAEAQAILDAESAVDVTARERIYRDEGWTRFDPEAPAYTAPEVQRERARYRA</sequence>
<feature type="compositionally biased region" description="Basic and acidic residues" evidence="1">
    <location>
        <begin position="61"/>
        <end position="73"/>
    </location>
</feature>
<dbReference type="KEGG" id="apol:K9D25_11885"/>
<dbReference type="Proteomes" id="UP000831684">
    <property type="component" value="Chromosome"/>
</dbReference>
<organism evidence="2 3">
    <name type="scientific">Ancylobacter polymorphus</name>
    <dbReference type="NCBI Taxonomy" id="223390"/>
    <lineage>
        <taxon>Bacteria</taxon>
        <taxon>Pseudomonadati</taxon>
        <taxon>Pseudomonadota</taxon>
        <taxon>Alphaproteobacteria</taxon>
        <taxon>Hyphomicrobiales</taxon>
        <taxon>Xanthobacteraceae</taxon>
        <taxon>Ancylobacter</taxon>
    </lineage>
</organism>
<dbReference type="PANTHER" id="PTHR36109">
    <property type="entry name" value="MEMBRANE PROTEIN-RELATED"/>
    <property type="match status" value="1"/>
</dbReference>
<accession>A0A9E7CVG3</accession>
<feature type="compositionally biased region" description="Low complexity" evidence="1">
    <location>
        <begin position="48"/>
        <end position="58"/>
    </location>
</feature>
<dbReference type="RefSeq" id="WP_244375370.1">
    <property type="nucleotide sequence ID" value="NZ_CP083239.1"/>
</dbReference>
<evidence type="ECO:0000256" key="1">
    <source>
        <dbReference type="SAM" id="MobiDB-lite"/>
    </source>
</evidence>
<feature type="region of interest" description="Disordered" evidence="1">
    <location>
        <begin position="42"/>
        <end position="77"/>
    </location>
</feature>
<reference evidence="2" key="1">
    <citation type="submission" date="2021-09" db="EMBL/GenBank/DDBJ databases">
        <title>Network and meta-omics reveal the key degrader and cooperation patterns in an efficient 1,4-dioxane-degrading microbial community.</title>
        <authorList>
            <person name="Dai C."/>
        </authorList>
    </citation>
    <scope>NUCLEOTIDE SEQUENCE</scope>
    <source>
        <strain evidence="2">ZM13</strain>
    </source>
</reference>
<dbReference type="AlphaFoldDB" id="A0A9E7CVG3"/>
<evidence type="ECO:0008006" key="4">
    <source>
        <dbReference type="Google" id="ProtNLM"/>
    </source>
</evidence>
<dbReference type="PANTHER" id="PTHR36109:SF2">
    <property type="entry name" value="MEMBRANE PROTEIN"/>
    <property type="match status" value="1"/>
</dbReference>
<dbReference type="InterPro" id="IPR052948">
    <property type="entry name" value="Low_temp-induced_all0457"/>
</dbReference>
<evidence type="ECO:0000313" key="2">
    <source>
        <dbReference type="EMBL" id="UOK69459.1"/>
    </source>
</evidence>
<protein>
    <recommendedName>
        <fullName evidence="4">General stress protein 17M-like domain-containing protein</fullName>
    </recommendedName>
</protein>
<evidence type="ECO:0000313" key="3">
    <source>
        <dbReference type="Proteomes" id="UP000831684"/>
    </source>
</evidence>
<gene>
    <name evidence="2" type="ORF">K9D25_11885</name>
</gene>